<dbReference type="InterPro" id="IPR036273">
    <property type="entry name" value="CRAL/TRIO_N_dom_sf"/>
</dbReference>
<reference evidence="1 2" key="1">
    <citation type="submission" date="2015-09" db="EMBL/GenBank/DDBJ databases">
        <title>Draft genome of the scarab beetle Oryctes borbonicus.</title>
        <authorList>
            <person name="Meyer J.M."/>
            <person name="Markov G.V."/>
            <person name="Baskaran P."/>
            <person name="Herrmann M."/>
            <person name="Sommer R.J."/>
            <person name="Roedelsperger C."/>
        </authorList>
    </citation>
    <scope>NUCLEOTIDE SEQUENCE [LARGE SCALE GENOMIC DNA]</scope>
    <source>
        <strain evidence="1">OB123</strain>
        <tissue evidence="1">Whole animal</tissue>
    </source>
</reference>
<dbReference type="EMBL" id="LJIG01000194">
    <property type="protein sequence ID" value="KRT86746.1"/>
    <property type="molecule type" value="Genomic_DNA"/>
</dbReference>
<dbReference type="AlphaFoldDB" id="A0A0T6BHK2"/>
<comment type="caution">
    <text evidence="1">The sequence shown here is derived from an EMBL/GenBank/DDBJ whole genome shotgun (WGS) entry which is preliminary data.</text>
</comment>
<dbReference type="OrthoDB" id="6722538at2759"/>
<protein>
    <submittedName>
        <fullName evidence="1">Uncharacterized protein</fullName>
    </submittedName>
</protein>
<accession>A0A0T6BHK2</accession>
<dbReference type="SUPFAM" id="SSF46938">
    <property type="entry name" value="CRAL/TRIO N-terminal domain"/>
    <property type="match status" value="1"/>
</dbReference>
<organism evidence="1 2">
    <name type="scientific">Oryctes borbonicus</name>
    <dbReference type="NCBI Taxonomy" id="1629725"/>
    <lineage>
        <taxon>Eukaryota</taxon>
        <taxon>Metazoa</taxon>
        <taxon>Ecdysozoa</taxon>
        <taxon>Arthropoda</taxon>
        <taxon>Hexapoda</taxon>
        <taxon>Insecta</taxon>
        <taxon>Pterygota</taxon>
        <taxon>Neoptera</taxon>
        <taxon>Endopterygota</taxon>
        <taxon>Coleoptera</taxon>
        <taxon>Polyphaga</taxon>
        <taxon>Scarabaeiformia</taxon>
        <taxon>Scarabaeidae</taxon>
        <taxon>Dynastinae</taxon>
        <taxon>Oryctes</taxon>
    </lineage>
</organism>
<name>A0A0T6BHK2_9SCAR</name>
<evidence type="ECO:0000313" key="1">
    <source>
        <dbReference type="EMBL" id="KRT86746.1"/>
    </source>
</evidence>
<feature type="non-terminal residue" evidence="1">
    <location>
        <position position="100"/>
    </location>
</feature>
<evidence type="ECO:0000313" key="2">
    <source>
        <dbReference type="Proteomes" id="UP000051574"/>
    </source>
</evidence>
<sequence length="100" mass="12264">MVIIKTELLEYPNEEQFDKIYKDLNIDLNEYRENEILLFEWLEGHEDLSQNYEKQVVLNFLRLCKNNLNRAKTKYQEYIAARSYYPEIFQNRCLDVEAFE</sequence>
<proteinExistence type="predicted"/>
<keyword evidence="2" id="KW-1185">Reference proteome</keyword>
<dbReference type="Proteomes" id="UP000051574">
    <property type="component" value="Unassembled WGS sequence"/>
</dbReference>
<gene>
    <name evidence="1" type="ORF">AMK59_2533</name>
</gene>